<sequence>MLRRKSWNNAGVVVVAGVPAVAIVATTLDSAGFVVAVAAFVALTAIVVVVADIAHRSQYLAFRSWWEGRN</sequence>
<proteinExistence type="predicted"/>
<keyword evidence="3" id="KW-1185">Reference proteome</keyword>
<accession>A0A0R3PP97</accession>
<organism evidence="4">
    <name type="scientific">Angiostrongylus costaricensis</name>
    <name type="common">Nematode worm</name>
    <dbReference type="NCBI Taxonomy" id="334426"/>
    <lineage>
        <taxon>Eukaryota</taxon>
        <taxon>Metazoa</taxon>
        <taxon>Ecdysozoa</taxon>
        <taxon>Nematoda</taxon>
        <taxon>Chromadorea</taxon>
        <taxon>Rhabditida</taxon>
        <taxon>Rhabditina</taxon>
        <taxon>Rhabditomorpha</taxon>
        <taxon>Strongyloidea</taxon>
        <taxon>Metastrongylidae</taxon>
        <taxon>Angiostrongylus</taxon>
    </lineage>
</organism>
<evidence type="ECO:0000313" key="4">
    <source>
        <dbReference type="WBParaSite" id="ACOC_0000699401-mRNA-1"/>
    </source>
</evidence>
<dbReference type="AlphaFoldDB" id="A0A0R3PP97"/>
<dbReference type="Proteomes" id="UP000267027">
    <property type="component" value="Unassembled WGS sequence"/>
</dbReference>
<dbReference type="WBParaSite" id="ACOC_0000699401-mRNA-1">
    <property type="protein sequence ID" value="ACOC_0000699401-mRNA-1"/>
    <property type="gene ID" value="ACOC_0000699401"/>
</dbReference>
<keyword evidence="1" id="KW-0812">Transmembrane</keyword>
<feature type="transmembrane region" description="Helical" evidence="1">
    <location>
        <begin position="31"/>
        <end position="54"/>
    </location>
</feature>
<dbReference type="EMBL" id="UYYA01003996">
    <property type="protein sequence ID" value="VDM58580.1"/>
    <property type="molecule type" value="Genomic_DNA"/>
</dbReference>
<feature type="transmembrane region" description="Helical" evidence="1">
    <location>
        <begin position="7"/>
        <end position="25"/>
    </location>
</feature>
<name>A0A0R3PP97_ANGCS</name>
<evidence type="ECO:0000313" key="2">
    <source>
        <dbReference type="EMBL" id="VDM58580.1"/>
    </source>
</evidence>
<evidence type="ECO:0000256" key="1">
    <source>
        <dbReference type="SAM" id="Phobius"/>
    </source>
</evidence>
<reference evidence="4" key="1">
    <citation type="submission" date="2017-02" db="UniProtKB">
        <authorList>
            <consortium name="WormBaseParasite"/>
        </authorList>
    </citation>
    <scope>IDENTIFICATION</scope>
</reference>
<keyword evidence="1" id="KW-0472">Membrane</keyword>
<evidence type="ECO:0000313" key="3">
    <source>
        <dbReference type="Proteomes" id="UP000267027"/>
    </source>
</evidence>
<protein>
    <submittedName>
        <fullName evidence="4">PH domain-containing protein</fullName>
    </submittedName>
</protein>
<keyword evidence="1" id="KW-1133">Transmembrane helix</keyword>
<reference evidence="2 3" key="2">
    <citation type="submission" date="2018-11" db="EMBL/GenBank/DDBJ databases">
        <authorList>
            <consortium name="Pathogen Informatics"/>
        </authorList>
    </citation>
    <scope>NUCLEOTIDE SEQUENCE [LARGE SCALE GENOMIC DNA]</scope>
    <source>
        <strain evidence="2 3">Costa Rica</strain>
    </source>
</reference>
<gene>
    <name evidence="2" type="ORF">ACOC_LOCUS6995</name>
</gene>